<dbReference type="GO" id="GO:0004867">
    <property type="term" value="F:serine-type endopeptidase inhibitor activity"/>
    <property type="evidence" value="ECO:0007669"/>
    <property type="project" value="UniProtKB-KW"/>
</dbReference>
<feature type="domain" description="Pacifastin" evidence="8">
    <location>
        <begin position="24"/>
        <end position="56"/>
    </location>
</feature>
<evidence type="ECO:0000256" key="4">
    <source>
        <dbReference type="ARBA" id="ARBA00022900"/>
    </source>
</evidence>
<evidence type="ECO:0000313" key="9">
    <source>
        <dbReference type="EMBL" id="KAJ8923282.1"/>
    </source>
</evidence>
<dbReference type="InterPro" id="IPR008037">
    <property type="entry name" value="Pacifastin_dom"/>
</dbReference>
<comment type="similarity">
    <text evidence="6">Belongs to the protease inhibitor I19 family.</text>
</comment>
<keyword evidence="4" id="KW-0722">Serine protease inhibitor</keyword>
<proteinExistence type="inferred from homology"/>
<dbReference type="InterPro" id="IPR036201">
    <property type="entry name" value="Pacifastin_dom_sf"/>
</dbReference>
<dbReference type="Pfam" id="PF05375">
    <property type="entry name" value="Pacifastin_I"/>
    <property type="match status" value="1"/>
</dbReference>
<keyword evidence="10" id="KW-1185">Reference proteome</keyword>
<dbReference type="SUPFAM" id="SSF57283">
    <property type="entry name" value="PMP inhibitors"/>
    <property type="match status" value="2"/>
</dbReference>
<protein>
    <recommendedName>
        <fullName evidence="8">Pacifastin domain-containing protein</fullName>
    </recommendedName>
</protein>
<comment type="subcellular location">
    <subcellularLocation>
        <location evidence="1">Secreted</location>
    </subcellularLocation>
</comment>
<keyword evidence="3" id="KW-0646">Protease inhibitor</keyword>
<sequence length="191" mass="21264">MKFSAIFVFLLIVIFAVSYGKADECNTGDVEQRDCNTCRCLKGSWACTKAQCLKKRAIPARFRRDMYVQEDLKDTPCAPNDYFPVDCNVCYCNLDHTGYLCTNNYCNGFEPATTVRIPMENDSMLILSADGVRFVEKASSANNDLSRIARKMDLNGNETSTDGEDGWLNQTVAVEEVEGGNVSAGPEEFNE</sequence>
<evidence type="ECO:0000259" key="8">
    <source>
        <dbReference type="Pfam" id="PF05375"/>
    </source>
</evidence>
<comment type="caution">
    <text evidence="9">The sequence shown here is derived from an EMBL/GenBank/DDBJ whole genome shotgun (WGS) entry which is preliminary data.</text>
</comment>
<dbReference type="GO" id="GO:0005576">
    <property type="term" value="C:extracellular region"/>
    <property type="evidence" value="ECO:0007669"/>
    <property type="project" value="UniProtKB-SubCell"/>
</dbReference>
<feature type="signal peptide" evidence="7">
    <location>
        <begin position="1"/>
        <end position="22"/>
    </location>
</feature>
<keyword evidence="7" id="KW-0732">Signal</keyword>
<dbReference type="AlphaFoldDB" id="A0AAV8W9L1"/>
<reference evidence="9 10" key="1">
    <citation type="journal article" date="2023" name="Insect Mol. Biol.">
        <title>Genome sequencing provides insights into the evolution of gene families encoding plant cell wall-degrading enzymes in longhorned beetles.</title>
        <authorList>
            <person name="Shin N.R."/>
            <person name="Okamura Y."/>
            <person name="Kirsch R."/>
            <person name="Pauchet Y."/>
        </authorList>
    </citation>
    <scope>NUCLEOTIDE SEQUENCE [LARGE SCALE GENOMIC DNA]</scope>
    <source>
        <strain evidence="9">EAD_L_NR</strain>
    </source>
</reference>
<keyword evidence="5" id="KW-1015">Disulfide bond</keyword>
<evidence type="ECO:0000256" key="7">
    <source>
        <dbReference type="SAM" id="SignalP"/>
    </source>
</evidence>
<evidence type="ECO:0000256" key="1">
    <source>
        <dbReference type="ARBA" id="ARBA00004613"/>
    </source>
</evidence>
<dbReference type="Proteomes" id="UP001159042">
    <property type="component" value="Unassembled WGS sequence"/>
</dbReference>
<evidence type="ECO:0000256" key="2">
    <source>
        <dbReference type="ARBA" id="ARBA00022525"/>
    </source>
</evidence>
<evidence type="ECO:0000313" key="10">
    <source>
        <dbReference type="Proteomes" id="UP001159042"/>
    </source>
</evidence>
<evidence type="ECO:0000256" key="3">
    <source>
        <dbReference type="ARBA" id="ARBA00022690"/>
    </source>
</evidence>
<organism evidence="9 10">
    <name type="scientific">Exocentrus adspersus</name>
    <dbReference type="NCBI Taxonomy" id="1586481"/>
    <lineage>
        <taxon>Eukaryota</taxon>
        <taxon>Metazoa</taxon>
        <taxon>Ecdysozoa</taxon>
        <taxon>Arthropoda</taxon>
        <taxon>Hexapoda</taxon>
        <taxon>Insecta</taxon>
        <taxon>Pterygota</taxon>
        <taxon>Neoptera</taxon>
        <taxon>Endopterygota</taxon>
        <taxon>Coleoptera</taxon>
        <taxon>Polyphaga</taxon>
        <taxon>Cucujiformia</taxon>
        <taxon>Chrysomeloidea</taxon>
        <taxon>Cerambycidae</taxon>
        <taxon>Lamiinae</taxon>
        <taxon>Acanthocinini</taxon>
        <taxon>Exocentrus</taxon>
    </lineage>
</organism>
<evidence type="ECO:0000256" key="6">
    <source>
        <dbReference type="ARBA" id="ARBA00029459"/>
    </source>
</evidence>
<keyword evidence="2" id="KW-0964">Secreted</keyword>
<gene>
    <name evidence="9" type="ORF">NQ315_001839</name>
</gene>
<feature type="chain" id="PRO_5043698372" description="Pacifastin domain-containing protein" evidence="7">
    <location>
        <begin position="23"/>
        <end position="191"/>
    </location>
</feature>
<name>A0AAV8W9L1_9CUCU</name>
<dbReference type="EMBL" id="JANEYG010000005">
    <property type="protein sequence ID" value="KAJ8923282.1"/>
    <property type="molecule type" value="Genomic_DNA"/>
</dbReference>
<accession>A0AAV8W9L1</accession>
<evidence type="ECO:0000256" key="5">
    <source>
        <dbReference type="ARBA" id="ARBA00023157"/>
    </source>
</evidence>